<keyword evidence="2" id="KW-0158">Chromosome</keyword>
<sequence>MSGEKGGGLTGRAAVEERFRQDWGLELPESIFQFWEFLGSLGPDGERALQDLDVSPVGILDLFADPGLRPRDGIDVRVHGRYYRDPPEFVTFLHGGSDGLHHGLWFDDGRTCSGVASYYNNDGGGIDTRAKTPLEAVRAILERCWRDLDDDVQDDDEVSARRSRLGLLRDALTAVETGERTETGLAYSRAYDTAVPPVDPDRITTLDGAGALASGDSALGRPAHNGADEYKFATYMYGMFDDAEALGESLDEARRRCSAGDPTEALLLGRDLHWASAGDPEREALANELLVTAYRALGRPGLAQTADAHHRHRSLPQVDVLETNRDQV</sequence>
<name>A0ABY4Q4C3_9ACTN</name>
<dbReference type="RefSeq" id="WP_249592382.1">
    <property type="nucleotide sequence ID" value="NZ_BAAAQL010000018.1"/>
</dbReference>
<evidence type="ECO:0000313" key="3">
    <source>
        <dbReference type="EMBL" id="UQT61050.1"/>
    </source>
</evidence>
<organism evidence="3 4">
    <name type="scientific">Streptomyces durmitorensis</name>
    <dbReference type="NCBI Taxonomy" id="319947"/>
    <lineage>
        <taxon>Bacteria</taxon>
        <taxon>Bacillati</taxon>
        <taxon>Actinomycetota</taxon>
        <taxon>Actinomycetes</taxon>
        <taxon>Kitasatosporales</taxon>
        <taxon>Streptomycetaceae</taxon>
        <taxon>Streptomyces</taxon>
    </lineage>
</organism>
<keyword evidence="4" id="KW-1185">Reference proteome</keyword>
<evidence type="ECO:0000256" key="1">
    <source>
        <dbReference type="ARBA" id="ARBA00004286"/>
    </source>
</evidence>
<dbReference type="InterPro" id="IPR019361">
    <property type="entry name" value="HPF1"/>
</dbReference>
<dbReference type="PANTHER" id="PTHR13386">
    <property type="entry name" value="HISTONE PARYLATION FACTOR 1"/>
    <property type="match status" value="1"/>
</dbReference>
<protein>
    <submittedName>
        <fullName evidence="3">HPF1 family protein</fullName>
    </submittedName>
</protein>
<reference evidence="3 4" key="1">
    <citation type="submission" date="2022-05" db="EMBL/GenBank/DDBJ databases">
        <authorList>
            <person name="Zhou X."/>
            <person name="Li K."/>
            <person name="Man Y."/>
        </authorList>
    </citation>
    <scope>NUCLEOTIDE SEQUENCE [LARGE SCALE GENOMIC DNA]</scope>
    <source>
        <strain evidence="3 4">MS405</strain>
    </source>
</reference>
<dbReference type="Proteomes" id="UP000829992">
    <property type="component" value="Chromosome"/>
</dbReference>
<dbReference type="EMBL" id="CP097289">
    <property type="protein sequence ID" value="UQT61050.1"/>
    <property type="molecule type" value="Genomic_DNA"/>
</dbReference>
<gene>
    <name evidence="3" type="ORF">M4V62_41595</name>
</gene>
<accession>A0ABY4Q4C3</accession>
<dbReference type="Pfam" id="PF10228">
    <property type="entry name" value="HPF1"/>
    <property type="match status" value="1"/>
</dbReference>
<comment type="subcellular location">
    <subcellularLocation>
        <location evidence="1">Chromosome</location>
    </subcellularLocation>
</comment>
<proteinExistence type="predicted"/>
<evidence type="ECO:0000256" key="2">
    <source>
        <dbReference type="ARBA" id="ARBA00022454"/>
    </source>
</evidence>
<evidence type="ECO:0000313" key="4">
    <source>
        <dbReference type="Proteomes" id="UP000829992"/>
    </source>
</evidence>
<dbReference type="PANTHER" id="PTHR13386:SF1">
    <property type="entry name" value="HISTONE PARYLATION FACTOR 1"/>
    <property type="match status" value="1"/>
</dbReference>